<evidence type="ECO:0000313" key="3">
    <source>
        <dbReference type="EMBL" id="RKP12899.1"/>
    </source>
</evidence>
<reference evidence="4" key="1">
    <citation type="journal article" date="2018" name="Nat. Microbiol.">
        <title>Leveraging single-cell genomics to expand the fungal tree of life.</title>
        <authorList>
            <person name="Ahrendt S.R."/>
            <person name="Quandt C.A."/>
            <person name="Ciobanu D."/>
            <person name="Clum A."/>
            <person name="Salamov A."/>
            <person name="Andreopoulos B."/>
            <person name="Cheng J.F."/>
            <person name="Woyke T."/>
            <person name="Pelin A."/>
            <person name="Henrissat B."/>
            <person name="Reynolds N.K."/>
            <person name="Benny G.L."/>
            <person name="Smith M.E."/>
            <person name="James T.Y."/>
            <person name="Grigoriev I.V."/>
        </authorList>
    </citation>
    <scope>NUCLEOTIDE SEQUENCE [LARGE SCALE GENOMIC DNA]</scope>
</reference>
<organism evidence="3 4">
    <name type="scientific">Piptocephalis cylindrospora</name>
    <dbReference type="NCBI Taxonomy" id="1907219"/>
    <lineage>
        <taxon>Eukaryota</taxon>
        <taxon>Fungi</taxon>
        <taxon>Fungi incertae sedis</taxon>
        <taxon>Zoopagomycota</taxon>
        <taxon>Zoopagomycotina</taxon>
        <taxon>Zoopagomycetes</taxon>
        <taxon>Zoopagales</taxon>
        <taxon>Piptocephalidaceae</taxon>
        <taxon>Piptocephalis</taxon>
    </lineage>
</organism>
<proteinExistence type="predicted"/>
<feature type="compositionally biased region" description="Polar residues" evidence="1">
    <location>
        <begin position="52"/>
        <end position="61"/>
    </location>
</feature>
<gene>
    <name evidence="3" type="ORF">BJ684DRAFT_20579</name>
</gene>
<sequence length="227" mass="24756">MPTAVLTLAGGDQKEEREMGTQWGRKKEEMRASQESLDKGKAFGVSLRPVTRSATLSPSRSTDAAFHALDHGLYPREKASLASPFHSSFDQSTSTQSGSSTPDSNPSSPSPPPIPQRKPVKGKGAEESPTVSSLMDRLPQGHRQRYMGAFRQFHPSYPDTPIPAYVVRQVWEASQLETATLARIWAFVHQGQADGVLDKKGWSVGLWLIDEHLAGHPYPIPDGGVGK</sequence>
<evidence type="ECO:0000313" key="4">
    <source>
        <dbReference type="Proteomes" id="UP000267251"/>
    </source>
</evidence>
<feature type="domain" description="EH" evidence="2">
    <location>
        <begin position="142"/>
        <end position="216"/>
    </location>
</feature>
<dbReference type="AlphaFoldDB" id="A0A4V1IY07"/>
<dbReference type="Gene3D" id="1.10.238.10">
    <property type="entry name" value="EF-hand"/>
    <property type="match status" value="1"/>
</dbReference>
<dbReference type="Pfam" id="PF12763">
    <property type="entry name" value="EH"/>
    <property type="match status" value="1"/>
</dbReference>
<protein>
    <recommendedName>
        <fullName evidence="2">EH domain-containing protein</fullName>
    </recommendedName>
</protein>
<keyword evidence="4" id="KW-1185">Reference proteome</keyword>
<dbReference type="InterPro" id="IPR000261">
    <property type="entry name" value="EH_dom"/>
</dbReference>
<dbReference type="SUPFAM" id="SSF47473">
    <property type="entry name" value="EF-hand"/>
    <property type="match status" value="1"/>
</dbReference>
<dbReference type="Proteomes" id="UP000267251">
    <property type="component" value="Unassembled WGS sequence"/>
</dbReference>
<feature type="region of interest" description="Disordered" evidence="1">
    <location>
        <begin position="79"/>
        <end position="138"/>
    </location>
</feature>
<evidence type="ECO:0000256" key="1">
    <source>
        <dbReference type="SAM" id="MobiDB-lite"/>
    </source>
</evidence>
<dbReference type="OrthoDB" id="10045710at2759"/>
<evidence type="ECO:0000259" key="2">
    <source>
        <dbReference type="Pfam" id="PF12763"/>
    </source>
</evidence>
<name>A0A4V1IY07_9FUNG</name>
<dbReference type="EMBL" id="KZ988169">
    <property type="protein sequence ID" value="RKP12899.1"/>
    <property type="molecule type" value="Genomic_DNA"/>
</dbReference>
<feature type="region of interest" description="Disordered" evidence="1">
    <location>
        <begin position="1"/>
        <end position="61"/>
    </location>
</feature>
<feature type="compositionally biased region" description="Basic and acidic residues" evidence="1">
    <location>
        <begin position="12"/>
        <end position="41"/>
    </location>
</feature>
<dbReference type="InterPro" id="IPR011992">
    <property type="entry name" value="EF-hand-dom_pair"/>
</dbReference>
<feature type="compositionally biased region" description="Low complexity" evidence="1">
    <location>
        <begin position="87"/>
        <end position="107"/>
    </location>
</feature>
<accession>A0A4V1IY07</accession>